<evidence type="ECO:0000313" key="12">
    <source>
        <dbReference type="Proteomes" id="UP000179807"/>
    </source>
</evidence>
<keyword evidence="2" id="KW-0723">Serine/threonine-protein kinase</keyword>
<dbReference type="SUPFAM" id="SSF50978">
    <property type="entry name" value="WD40 repeat-like"/>
    <property type="match status" value="1"/>
</dbReference>
<dbReference type="PROSITE" id="PS50082">
    <property type="entry name" value="WD_REPEATS_2"/>
    <property type="match status" value="1"/>
</dbReference>
<dbReference type="Proteomes" id="UP000179807">
    <property type="component" value="Unassembled WGS sequence"/>
</dbReference>
<dbReference type="Gene3D" id="1.10.510.10">
    <property type="entry name" value="Transferase(Phosphotransferase) domain 1"/>
    <property type="match status" value="1"/>
</dbReference>
<dbReference type="Gene3D" id="1.25.10.10">
    <property type="entry name" value="Leucine-rich Repeat Variant"/>
    <property type="match status" value="1"/>
</dbReference>
<dbReference type="InterPro" id="IPR000719">
    <property type="entry name" value="Prot_kinase_dom"/>
</dbReference>
<evidence type="ECO:0000256" key="4">
    <source>
        <dbReference type="ARBA" id="ARBA00022679"/>
    </source>
</evidence>
<dbReference type="Pfam" id="PF00069">
    <property type="entry name" value="Pkinase"/>
    <property type="match status" value="1"/>
</dbReference>
<feature type="repeat" description="WD" evidence="9">
    <location>
        <begin position="950"/>
        <end position="983"/>
    </location>
</feature>
<dbReference type="GO" id="GO:0005770">
    <property type="term" value="C:late endosome"/>
    <property type="evidence" value="ECO:0007669"/>
    <property type="project" value="TreeGrafter"/>
</dbReference>
<dbReference type="InterPro" id="IPR011989">
    <property type="entry name" value="ARM-like"/>
</dbReference>
<dbReference type="AlphaFoldDB" id="A0A1J4KEN7"/>
<protein>
    <recommendedName>
        <fullName evidence="1">non-specific serine/threonine protein kinase</fullName>
        <ecNumber evidence="1">2.7.11.1</ecNumber>
    </recommendedName>
</protein>
<gene>
    <name evidence="11" type="ORF">TRFO_23604</name>
</gene>
<name>A0A1J4KEN7_9EUKA</name>
<dbReference type="EC" id="2.7.11.1" evidence="1"/>
<dbReference type="InterPro" id="IPR016024">
    <property type="entry name" value="ARM-type_fold"/>
</dbReference>
<dbReference type="InterPro" id="IPR036322">
    <property type="entry name" value="WD40_repeat_dom_sf"/>
</dbReference>
<keyword evidence="8" id="KW-0067">ATP-binding</keyword>
<dbReference type="InterPro" id="IPR055231">
    <property type="entry name" value="2AA_helical"/>
</dbReference>
<dbReference type="Pfam" id="PF22956">
    <property type="entry name" value="VPS15-like_hel"/>
    <property type="match status" value="1"/>
</dbReference>
<dbReference type="OrthoDB" id="242910at2759"/>
<dbReference type="GO" id="GO:0034272">
    <property type="term" value="C:phosphatidylinositol 3-kinase complex, class III, type II"/>
    <property type="evidence" value="ECO:0007669"/>
    <property type="project" value="TreeGrafter"/>
</dbReference>
<dbReference type="InterPro" id="IPR011009">
    <property type="entry name" value="Kinase-like_dom_sf"/>
</dbReference>
<evidence type="ECO:0000256" key="5">
    <source>
        <dbReference type="ARBA" id="ARBA00022737"/>
    </source>
</evidence>
<dbReference type="GO" id="GO:0016236">
    <property type="term" value="P:macroautophagy"/>
    <property type="evidence" value="ECO:0007669"/>
    <property type="project" value="InterPro"/>
</dbReference>
<evidence type="ECO:0000259" key="10">
    <source>
        <dbReference type="PROSITE" id="PS50011"/>
    </source>
</evidence>
<accession>A0A1J4KEN7</accession>
<dbReference type="PROSITE" id="PS50294">
    <property type="entry name" value="WD_REPEATS_REGION"/>
    <property type="match status" value="1"/>
</dbReference>
<evidence type="ECO:0000256" key="8">
    <source>
        <dbReference type="ARBA" id="ARBA00022840"/>
    </source>
</evidence>
<dbReference type="GO" id="GO:0071561">
    <property type="term" value="C:nucleus-vacuole junction"/>
    <property type="evidence" value="ECO:0007669"/>
    <property type="project" value="TreeGrafter"/>
</dbReference>
<organism evidence="11 12">
    <name type="scientific">Tritrichomonas foetus</name>
    <dbReference type="NCBI Taxonomy" id="1144522"/>
    <lineage>
        <taxon>Eukaryota</taxon>
        <taxon>Metamonada</taxon>
        <taxon>Parabasalia</taxon>
        <taxon>Tritrichomonadida</taxon>
        <taxon>Tritrichomonadidae</taxon>
        <taxon>Tritrichomonas</taxon>
    </lineage>
</organism>
<evidence type="ECO:0000313" key="11">
    <source>
        <dbReference type="EMBL" id="OHT08062.1"/>
    </source>
</evidence>
<evidence type="ECO:0000256" key="2">
    <source>
        <dbReference type="ARBA" id="ARBA00022527"/>
    </source>
</evidence>
<dbReference type="PROSITE" id="PS50011">
    <property type="entry name" value="PROTEIN_KINASE_DOM"/>
    <property type="match status" value="1"/>
</dbReference>
<dbReference type="SMART" id="SM00220">
    <property type="entry name" value="S_TKc"/>
    <property type="match status" value="1"/>
</dbReference>
<keyword evidence="7 11" id="KW-0418">Kinase</keyword>
<keyword evidence="12" id="KW-1185">Reference proteome</keyword>
<dbReference type="GeneID" id="94837955"/>
<proteinExistence type="predicted"/>
<dbReference type="Gene3D" id="2.130.10.10">
    <property type="entry name" value="YVTN repeat-like/Quinoprotein amine dehydrogenase"/>
    <property type="match status" value="1"/>
</dbReference>
<evidence type="ECO:0000256" key="7">
    <source>
        <dbReference type="ARBA" id="ARBA00022777"/>
    </source>
</evidence>
<dbReference type="SUPFAM" id="SSF48371">
    <property type="entry name" value="ARM repeat"/>
    <property type="match status" value="1"/>
</dbReference>
<dbReference type="RefSeq" id="XP_068361198.1">
    <property type="nucleotide sequence ID" value="XM_068503251.1"/>
</dbReference>
<dbReference type="InterPro" id="IPR045162">
    <property type="entry name" value="Vps15-like"/>
</dbReference>
<dbReference type="VEuPathDB" id="TrichDB:TRFO_23604"/>
<feature type="domain" description="Protein kinase" evidence="10">
    <location>
        <begin position="23"/>
        <end position="290"/>
    </location>
</feature>
<dbReference type="InterPro" id="IPR001680">
    <property type="entry name" value="WD40_rpt"/>
</dbReference>
<dbReference type="InterPro" id="IPR015943">
    <property type="entry name" value="WD40/YVTN_repeat-like_dom_sf"/>
</dbReference>
<evidence type="ECO:0000256" key="1">
    <source>
        <dbReference type="ARBA" id="ARBA00012513"/>
    </source>
</evidence>
<keyword evidence="6" id="KW-0547">Nucleotide-binding</keyword>
<reference evidence="11" key="1">
    <citation type="submission" date="2016-10" db="EMBL/GenBank/DDBJ databases">
        <authorList>
            <person name="Benchimol M."/>
            <person name="Almeida L.G."/>
            <person name="Vasconcelos A.T."/>
            <person name="Perreira-Neves A."/>
            <person name="Rosa I.A."/>
            <person name="Tasca T."/>
            <person name="Bogo M.R."/>
            <person name="de Souza W."/>
        </authorList>
    </citation>
    <scope>NUCLEOTIDE SEQUENCE [LARGE SCALE GENOMIC DNA]</scope>
    <source>
        <strain evidence="11">K</strain>
    </source>
</reference>
<evidence type="ECO:0000256" key="9">
    <source>
        <dbReference type="PROSITE-ProRule" id="PRU00221"/>
    </source>
</evidence>
<dbReference type="GO" id="GO:0004674">
    <property type="term" value="F:protein serine/threonine kinase activity"/>
    <property type="evidence" value="ECO:0007669"/>
    <property type="project" value="UniProtKB-KW"/>
</dbReference>
<sequence>MGNNVVIPSLGNWYIDPLRRMKIKVKSTIESSTFFLTLDCVDENDEPLIVKAYEYTKSLYQYPIVQYSIRYFTQLSEKADQFDSLCSFYPIKIIDKCAFLVRPKYEYTLSQRLSDYPLPEEIEKRWISHQFLSAVASFHEMDIVHGNIHPDNVFLSWDLRLTIGDPAPYKPPQIHFNQPQTFIHFFGSSNTHCYLSPRRLIINEDDFIIQDFQYLDASDDIFSCGCVIYFIFTQKHLFSLTTLGEYIDNKFDVEEPLREIPDDLRDLVRQFISLDPKVRISGFRKFHTFFPLYFTQFFYQIEEFFHNQIQLNNLIHMIPTFDEFAKIGGNDVRIILSNILAQFLLKSDDLHAKVNFSYFFIEYFTPLPDELLLTRVLPNIVGLLDNDSTLMTRTVFNCLEVLFDSVKQMPRYLSLIFQNYLVSTISNLAKKATSDIRCAICEFVPKLIKIIGRLDPSSASSCIKIVTFIMKEDDEKVLNVFVESFKSLAGDHSITFNTIYPLLFSCLNSPNEIFKAKIFDIFRSYYPHLSPIEKNGYRKLVKGLLAAALNLGTGESLPLVLEFLDWLISVRAIEKSYFYDIYNFVIPHLNSTDPSVRYLVSQISSKLPDEFSQACLPVFVLKSLNSRTSHHINASGIFEPPEPSENCVSLLNPLPMKIRTKFIATQQISNDGITSIAPIYHIDNINNNDSDGKIYQAIAADRSGSVYQISFSNNSYEKLLDLSRGVSSMLTYESSNTTIFGTNTNIALYEWNSMKLSLYPFETKAPIQLMNHIFNENCFYCIGNDSSITFFDRRAQKSLHYMKFNDFSLISTCIWPESRTVAFGFAEGEVTLLDPRLFLPFKTFQTVPAKCICPIYEENGGFFVGGNQGSEVFNFTQTKPFMTTRFQAQAALSYKGSAVFVCNDATVLLKTHPYSHAYVLNDCYIQELKINKNDPSKFIIENEYCGKPPLHNHSVPIKSVTEIPSGFVSGDVNGNVSLWSFEK</sequence>
<dbReference type="GO" id="GO:0034271">
    <property type="term" value="C:phosphatidylinositol 3-kinase complex, class III, type I"/>
    <property type="evidence" value="ECO:0007669"/>
    <property type="project" value="TreeGrafter"/>
</dbReference>
<dbReference type="PANTHER" id="PTHR17583">
    <property type="entry name" value="PHOSPHOINOSITIDE 3-KINASE REGULATORY SUBUNIT 4"/>
    <property type="match status" value="1"/>
</dbReference>
<comment type="caution">
    <text evidence="11">The sequence shown here is derived from an EMBL/GenBank/DDBJ whole genome shotgun (WGS) entry which is preliminary data.</text>
</comment>
<dbReference type="GO" id="GO:0006623">
    <property type="term" value="P:protein targeting to vacuole"/>
    <property type="evidence" value="ECO:0007669"/>
    <property type="project" value="TreeGrafter"/>
</dbReference>
<dbReference type="GO" id="GO:0005524">
    <property type="term" value="F:ATP binding"/>
    <property type="evidence" value="ECO:0007669"/>
    <property type="project" value="InterPro"/>
</dbReference>
<evidence type="ECO:0000256" key="3">
    <source>
        <dbReference type="ARBA" id="ARBA00022574"/>
    </source>
</evidence>
<dbReference type="GO" id="GO:0045324">
    <property type="term" value="P:late endosome to vacuole transport"/>
    <property type="evidence" value="ECO:0007669"/>
    <property type="project" value="InterPro"/>
</dbReference>
<dbReference type="EMBL" id="MLAK01000679">
    <property type="protein sequence ID" value="OHT08062.1"/>
    <property type="molecule type" value="Genomic_DNA"/>
</dbReference>
<keyword evidence="5" id="KW-0677">Repeat</keyword>
<keyword evidence="4" id="KW-0808">Transferase</keyword>
<evidence type="ECO:0000256" key="6">
    <source>
        <dbReference type="ARBA" id="ARBA00022741"/>
    </source>
</evidence>
<dbReference type="PANTHER" id="PTHR17583:SF0">
    <property type="entry name" value="PHOSPHOINOSITIDE 3-KINASE REGULATORY SUBUNIT 4"/>
    <property type="match status" value="1"/>
</dbReference>
<dbReference type="SUPFAM" id="SSF56112">
    <property type="entry name" value="Protein kinase-like (PK-like)"/>
    <property type="match status" value="1"/>
</dbReference>
<keyword evidence="3 9" id="KW-0853">WD repeat</keyword>